<dbReference type="AlphaFoldDB" id="C5FC36"/>
<evidence type="ECO:0000313" key="2">
    <source>
        <dbReference type="EMBL" id="EEQ27459.1"/>
    </source>
</evidence>
<dbReference type="HOGENOM" id="CLU_060349_0_0_1"/>
<dbReference type="EMBL" id="DS995701">
    <property type="protein sequence ID" value="EEQ27459.1"/>
    <property type="molecule type" value="Genomic_DNA"/>
</dbReference>
<dbReference type="eggNOG" id="ENOG502RQP8">
    <property type="taxonomic scope" value="Eukaryota"/>
</dbReference>
<gene>
    <name evidence="2" type="ORF">MCYG_00347</name>
</gene>
<dbReference type="OMA" id="CENSGYG"/>
<evidence type="ECO:0000256" key="1">
    <source>
        <dbReference type="SAM" id="MobiDB-lite"/>
    </source>
</evidence>
<evidence type="ECO:0000313" key="3">
    <source>
        <dbReference type="Proteomes" id="UP000002035"/>
    </source>
</evidence>
<dbReference type="RefSeq" id="XP_002850243.1">
    <property type="nucleotide sequence ID" value="XM_002850197.1"/>
</dbReference>
<organism evidence="2 3">
    <name type="scientific">Arthroderma otae (strain ATCC MYA-4605 / CBS 113480)</name>
    <name type="common">Microsporum canis</name>
    <dbReference type="NCBI Taxonomy" id="554155"/>
    <lineage>
        <taxon>Eukaryota</taxon>
        <taxon>Fungi</taxon>
        <taxon>Dikarya</taxon>
        <taxon>Ascomycota</taxon>
        <taxon>Pezizomycotina</taxon>
        <taxon>Eurotiomycetes</taxon>
        <taxon>Eurotiomycetidae</taxon>
        <taxon>Onygenales</taxon>
        <taxon>Arthrodermataceae</taxon>
        <taxon>Microsporum</taxon>
    </lineage>
</organism>
<accession>C5FC36</accession>
<proteinExistence type="predicted"/>
<dbReference type="GeneID" id="9225304"/>
<dbReference type="STRING" id="554155.C5FC36"/>
<dbReference type="Proteomes" id="UP000002035">
    <property type="component" value="Unassembled WGS sequence"/>
</dbReference>
<reference evidence="3" key="1">
    <citation type="journal article" date="2012" name="MBio">
        <title>Comparative genome analysis of Trichophyton rubrum and related dermatophytes reveals candidate genes involved in infection.</title>
        <authorList>
            <person name="Martinez D.A."/>
            <person name="Oliver B.G."/>
            <person name="Graeser Y."/>
            <person name="Goldberg J.M."/>
            <person name="Li W."/>
            <person name="Martinez-Rossi N.M."/>
            <person name="Monod M."/>
            <person name="Shelest E."/>
            <person name="Barton R.C."/>
            <person name="Birch E."/>
            <person name="Brakhage A.A."/>
            <person name="Chen Z."/>
            <person name="Gurr S.J."/>
            <person name="Heiman D."/>
            <person name="Heitman J."/>
            <person name="Kosti I."/>
            <person name="Rossi A."/>
            <person name="Saif S."/>
            <person name="Samalova M."/>
            <person name="Saunders C.W."/>
            <person name="Shea T."/>
            <person name="Summerbell R.C."/>
            <person name="Xu J."/>
            <person name="Young S."/>
            <person name="Zeng Q."/>
            <person name="Birren B.W."/>
            <person name="Cuomo C.A."/>
            <person name="White T.C."/>
        </authorList>
    </citation>
    <scope>NUCLEOTIDE SEQUENCE [LARGE SCALE GENOMIC DNA]</scope>
    <source>
        <strain evidence="3">ATCC MYA-4605 / CBS 113480</strain>
    </source>
</reference>
<dbReference type="VEuPathDB" id="FungiDB:MCYG_00347"/>
<name>C5FC36_ARTOC</name>
<protein>
    <submittedName>
        <fullName evidence="2">Uncharacterized protein</fullName>
    </submittedName>
</protein>
<keyword evidence="3" id="KW-1185">Reference proteome</keyword>
<feature type="region of interest" description="Disordered" evidence="1">
    <location>
        <begin position="36"/>
        <end position="60"/>
    </location>
</feature>
<dbReference type="OrthoDB" id="3912356at2759"/>
<sequence length="386" mass="44533">MKASILWLGRLWPLPVLLKRKRKIKKLVTDAAVHDKQCSPAPGHLQSQTSPQPEDHLLAEDPPQPELVEAELPKIYRLNDDIIYYLATSILPLDDAAAFALTCRATYQATNGKKILQKLKLEPVRYRAQFLQRLELDFPGHVLCYLCAEFHSRLYGTWTGTELTRCDGRSKMLEISMGWSYVRYRHAKEIVNHYRLGPRYGRSEVELLPLEPHVKWRPDTDITHIIQLSVKCLDNIGDFDLVFRRNVWVEYNSTRPESRDAAIFACYSDSLHLWVGYEGKDLEKELLPTCYRCEMCGAERQFSVNYLPRKPGYAVLRSTLWESVGHCDNSNDGLWGHICHDGFPATRHEYLPISQSDLIYQRAFIDEMPAIPSKGFHDTSFRKLGP</sequence>